<evidence type="ECO:0000256" key="1">
    <source>
        <dbReference type="SAM" id="MobiDB-lite"/>
    </source>
</evidence>
<dbReference type="EMBL" id="JAKFHA010000044">
    <property type="protein sequence ID" value="MCF2533163.1"/>
    <property type="molecule type" value="Genomic_DNA"/>
</dbReference>
<accession>A0AA41Q7S8</accession>
<dbReference type="Proteomes" id="UP001165378">
    <property type="component" value="Unassembled WGS sequence"/>
</dbReference>
<protein>
    <submittedName>
        <fullName evidence="3">Uncharacterized protein</fullName>
    </submittedName>
</protein>
<name>A0AA41Q7S8_9ACTN</name>
<keyword evidence="2" id="KW-0812">Transmembrane</keyword>
<keyword evidence="2" id="KW-0472">Membrane</keyword>
<comment type="caution">
    <text evidence="3">The sequence shown here is derived from an EMBL/GenBank/DDBJ whole genome shotgun (WGS) entry which is preliminary data.</text>
</comment>
<evidence type="ECO:0000256" key="2">
    <source>
        <dbReference type="SAM" id="Phobius"/>
    </source>
</evidence>
<evidence type="ECO:0000313" key="3">
    <source>
        <dbReference type="EMBL" id="MCF2533163.1"/>
    </source>
</evidence>
<keyword evidence="4" id="KW-1185">Reference proteome</keyword>
<evidence type="ECO:0000313" key="4">
    <source>
        <dbReference type="Proteomes" id="UP001165378"/>
    </source>
</evidence>
<organism evidence="3 4">
    <name type="scientific">Yinghuangia soli</name>
    <dbReference type="NCBI Taxonomy" id="2908204"/>
    <lineage>
        <taxon>Bacteria</taxon>
        <taxon>Bacillati</taxon>
        <taxon>Actinomycetota</taxon>
        <taxon>Actinomycetes</taxon>
        <taxon>Kitasatosporales</taxon>
        <taxon>Streptomycetaceae</taxon>
        <taxon>Yinghuangia</taxon>
    </lineage>
</organism>
<keyword evidence="2" id="KW-1133">Transmembrane helix</keyword>
<reference evidence="3" key="1">
    <citation type="submission" date="2022-01" db="EMBL/GenBank/DDBJ databases">
        <title>Genome-Based Taxonomic Classification of the Phylum Actinobacteria.</title>
        <authorList>
            <person name="Gao Y."/>
        </authorList>
    </citation>
    <scope>NUCLEOTIDE SEQUENCE</scope>
    <source>
        <strain evidence="3">KLBMP 8922</strain>
    </source>
</reference>
<dbReference type="RefSeq" id="WP_235057936.1">
    <property type="nucleotide sequence ID" value="NZ_JAKFHA010000044.1"/>
</dbReference>
<feature type="region of interest" description="Disordered" evidence="1">
    <location>
        <begin position="74"/>
        <end position="97"/>
    </location>
</feature>
<gene>
    <name evidence="3" type="ORF">LZ495_38930</name>
</gene>
<proteinExistence type="predicted"/>
<sequence>MGARPTVRRAAKAVGCLGIAAVALVAFFYGMAWLAYHEATTGPHYDIADSELAPVRELVEVIAPGTAVRFERDECTAGEDGETSENATSRTPVSGDPVELGRRLHDAARARGWPLYEVRGALTGYADGGRFTVAVARTPQGGAVVLTAVASSACDGGAPALPGDEVKGGDVVGPVVTDKQRAAAVSVVDAAMPVLGAIHALLPERFTSLDAAAPALAGGPEPSTAHCQVRTPAVGVTSSVHLPYGHVAAPPATPATLADGLGRVAAEHGWTRTPGNDPLRIQWTKQVGGLSLTLDAQFRIFDRLNTIYVMVGVTSSVCTPYG</sequence>
<feature type="transmembrane region" description="Helical" evidence="2">
    <location>
        <begin position="12"/>
        <end position="36"/>
    </location>
</feature>
<dbReference type="AlphaFoldDB" id="A0AA41Q7S8"/>